<protein>
    <recommendedName>
        <fullName evidence="1">methionyl-tRNA formyltransferase</fullName>
        <ecNumber evidence="1">2.1.2.9</ecNumber>
    </recommendedName>
</protein>
<dbReference type="GeneID" id="19318419"/>
<dbReference type="eggNOG" id="KOG3082">
    <property type="taxonomic scope" value="Eukaryota"/>
</dbReference>
<proteinExistence type="predicted"/>
<reference evidence="3 4" key="1">
    <citation type="journal article" date="2013" name="Plant Cell">
        <title>The transition from a phytopathogenic smut ancestor to an anamorphic biocontrol agent deciphered by comparative whole-genome analysis.</title>
        <authorList>
            <person name="Lefebvre F."/>
            <person name="Joly D.L."/>
            <person name="Labbe C."/>
            <person name="Teichmann B."/>
            <person name="Linning R."/>
            <person name="Belzile F."/>
            <person name="Bakkeren G."/>
            <person name="Belanger R.R."/>
        </authorList>
    </citation>
    <scope>NUCLEOTIDE SEQUENCE [LARGE SCALE GENOMIC DNA]</scope>
    <source>
        <strain evidence="3 4">PF-1</strain>
    </source>
</reference>
<dbReference type="InterPro" id="IPR041711">
    <property type="entry name" value="Met-tRNA-FMT_N"/>
</dbReference>
<evidence type="ECO:0000313" key="4">
    <source>
        <dbReference type="Proteomes" id="UP000053664"/>
    </source>
</evidence>
<dbReference type="KEGG" id="pfp:PFL1_04314"/>
<evidence type="ECO:0000313" key="3">
    <source>
        <dbReference type="EMBL" id="EPQ27987.1"/>
    </source>
</evidence>
<dbReference type="OrthoDB" id="10268103at2759"/>
<dbReference type="Pfam" id="PF00551">
    <property type="entry name" value="Formyl_trans_N"/>
    <property type="match status" value="1"/>
</dbReference>
<name>A0A061H4Z7_9BASI</name>
<dbReference type="EC" id="2.1.2.9" evidence="1"/>
<dbReference type="GO" id="GO:0005739">
    <property type="term" value="C:mitochondrion"/>
    <property type="evidence" value="ECO:0007669"/>
    <property type="project" value="TreeGrafter"/>
</dbReference>
<accession>A0A061H4Z7</accession>
<dbReference type="InterPro" id="IPR036477">
    <property type="entry name" value="Formyl_transf_N_sf"/>
</dbReference>
<dbReference type="CDD" id="cd08646">
    <property type="entry name" value="FMT_core_Met-tRNA-FMT_N"/>
    <property type="match status" value="1"/>
</dbReference>
<dbReference type="PANTHER" id="PTHR11138:SF5">
    <property type="entry name" value="METHIONYL-TRNA FORMYLTRANSFERASE, MITOCHONDRIAL"/>
    <property type="match status" value="1"/>
</dbReference>
<dbReference type="Proteomes" id="UP000053664">
    <property type="component" value="Unassembled WGS sequence"/>
</dbReference>
<evidence type="ECO:0000256" key="1">
    <source>
        <dbReference type="ARBA" id="ARBA00012261"/>
    </source>
</evidence>
<dbReference type="AlphaFoldDB" id="A0A061H4Z7"/>
<dbReference type="EMBL" id="KE361636">
    <property type="protein sequence ID" value="EPQ27987.1"/>
    <property type="molecule type" value="Genomic_DNA"/>
</dbReference>
<dbReference type="GO" id="GO:0004479">
    <property type="term" value="F:methionyl-tRNA formyltransferase activity"/>
    <property type="evidence" value="ECO:0007669"/>
    <property type="project" value="UniProtKB-EC"/>
</dbReference>
<evidence type="ECO:0000259" key="2">
    <source>
        <dbReference type="Pfam" id="PF00551"/>
    </source>
</evidence>
<dbReference type="RefSeq" id="XP_007880031.1">
    <property type="nucleotide sequence ID" value="XM_007881840.1"/>
</dbReference>
<dbReference type="Gene3D" id="3.40.50.12230">
    <property type="match status" value="1"/>
</dbReference>
<sequence length="416" mass="45927">MAETRLLSPLHCWLRSPLSLVARPGSRRLLHYSAPRRADQAARPPPPPLPPPYKILFCGTDTFACASLQALIDRPDLCDHLHVLTPPDTKQGWGAKRMKIAPIKQLALHHGLPHDHVPPSGLDDYQLPAILRSPASILLTCSFGHLIPTSLLASFPSPSQRLNLHPSLLPKLRGAAPLQWTIARRLDEGGVTVQTLQDGRFDAGRILGQQRLPIPGDATYLDLEKTMAQRGAELLVDVLSDLPGAERRGWDQDEAEVSFAFKVKRSNLEVRWEKWSARDIEARLRGFGYLYPLSTTLHPATPTFPPLRTLFESCSVLPSSDLGARDPHVFSLLSTSPPGTATYSSVLNSLVITTTKDAQTPSSSGGNEFLLVDRIKAQGKKTKDALEWWRGFRDRADDQGLVSFRFDGIAHAEGRK</sequence>
<dbReference type="SUPFAM" id="SSF53328">
    <property type="entry name" value="Formyltransferase"/>
    <property type="match status" value="1"/>
</dbReference>
<feature type="domain" description="Formyl transferase N-terminal" evidence="2">
    <location>
        <begin position="55"/>
        <end position="239"/>
    </location>
</feature>
<gene>
    <name evidence="3" type="ORF">PFL1_04314</name>
</gene>
<dbReference type="HOGENOM" id="CLU_033347_0_3_1"/>
<dbReference type="PANTHER" id="PTHR11138">
    <property type="entry name" value="METHIONYL-TRNA FORMYLTRANSFERASE"/>
    <property type="match status" value="1"/>
</dbReference>
<organism evidence="3 4">
    <name type="scientific">Pseudozyma flocculosa PF-1</name>
    <dbReference type="NCBI Taxonomy" id="1277687"/>
    <lineage>
        <taxon>Eukaryota</taxon>
        <taxon>Fungi</taxon>
        <taxon>Dikarya</taxon>
        <taxon>Basidiomycota</taxon>
        <taxon>Ustilaginomycotina</taxon>
        <taxon>Ustilaginomycetes</taxon>
        <taxon>Ustilaginales</taxon>
        <taxon>Ustilaginaceae</taxon>
        <taxon>Pseudozyma</taxon>
    </lineage>
</organism>
<dbReference type="InterPro" id="IPR002376">
    <property type="entry name" value="Formyl_transf_N"/>
</dbReference>